<dbReference type="Proteomes" id="UP000029995">
    <property type="component" value="Unassembled WGS sequence"/>
</dbReference>
<dbReference type="RefSeq" id="WP_034840329.1">
    <property type="nucleotide sequence ID" value="NZ_JANX01000223.1"/>
</dbReference>
<sequence length="81" mass="9266">MAEWQVQEAKARFSEVVEKARTEGPQTITRHGRERAVLLSIEDYRALLSRQTDVRDLLLGGPKVDDFTIERDGDRGREIAL</sequence>
<evidence type="ECO:0000256" key="2">
    <source>
        <dbReference type="RuleBase" id="RU362080"/>
    </source>
</evidence>
<dbReference type="SUPFAM" id="SSF143120">
    <property type="entry name" value="YefM-like"/>
    <property type="match status" value="1"/>
</dbReference>
<dbReference type="EMBL" id="JANX01000223">
    <property type="protein sequence ID" value="KGM33113.1"/>
    <property type="molecule type" value="Genomic_DNA"/>
</dbReference>
<organism evidence="3 4">
    <name type="scientific">Inquilinus limosus MP06</name>
    <dbReference type="NCBI Taxonomy" id="1398085"/>
    <lineage>
        <taxon>Bacteria</taxon>
        <taxon>Pseudomonadati</taxon>
        <taxon>Pseudomonadota</taxon>
        <taxon>Alphaproteobacteria</taxon>
        <taxon>Rhodospirillales</taxon>
        <taxon>Rhodospirillaceae</taxon>
        <taxon>Inquilinus</taxon>
    </lineage>
</organism>
<reference evidence="3 4" key="1">
    <citation type="submission" date="2014-01" db="EMBL/GenBank/DDBJ databases">
        <title>Genome sequence determination for a cystic fibrosis isolate, Inquilinus limosus.</title>
        <authorList>
            <person name="Pino M."/>
            <person name="Di Conza J."/>
            <person name="Gutkind G."/>
        </authorList>
    </citation>
    <scope>NUCLEOTIDE SEQUENCE [LARGE SCALE GENOMIC DNA]</scope>
    <source>
        <strain evidence="3 4">MP06</strain>
    </source>
</reference>
<dbReference type="NCBIfam" id="TIGR01552">
    <property type="entry name" value="phd_fam"/>
    <property type="match status" value="1"/>
</dbReference>
<evidence type="ECO:0000313" key="4">
    <source>
        <dbReference type="Proteomes" id="UP000029995"/>
    </source>
</evidence>
<dbReference type="Gene3D" id="3.40.1620.10">
    <property type="entry name" value="YefM-like domain"/>
    <property type="match status" value="1"/>
</dbReference>
<comment type="similarity">
    <text evidence="1 2">Belongs to the phD/YefM antitoxin family.</text>
</comment>
<evidence type="ECO:0000256" key="1">
    <source>
        <dbReference type="ARBA" id="ARBA00009981"/>
    </source>
</evidence>
<dbReference type="InterPro" id="IPR006442">
    <property type="entry name" value="Antitoxin_Phd/YefM"/>
</dbReference>
<dbReference type="OrthoDB" id="361531at2"/>
<protein>
    <recommendedName>
        <fullName evidence="2">Antitoxin</fullName>
    </recommendedName>
</protein>
<name>A0A0A0D5I5_9PROT</name>
<comment type="caution">
    <text evidence="3">The sequence shown here is derived from an EMBL/GenBank/DDBJ whole genome shotgun (WGS) entry which is preliminary data.</text>
</comment>
<gene>
    <name evidence="3" type="ORF">P409_17610</name>
</gene>
<dbReference type="PANTHER" id="PTHR33713">
    <property type="entry name" value="ANTITOXIN YAFN-RELATED"/>
    <property type="match status" value="1"/>
</dbReference>
<evidence type="ECO:0000313" key="3">
    <source>
        <dbReference type="EMBL" id="KGM33113.1"/>
    </source>
</evidence>
<dbReference type="PANTHER" id="PTHR33713:SF9">
    <property type="entry name" value="ANTITOXIN"/>
    <property type="match status" value="1"/>
</dbReference>
<proteinExistence type="inferred from homology"/>
<dbReference type="InterPro" id="IPR036165">
    <property type="entry name" value="YefM-like_sf"/>
</dbReference>
<comment type="function">
    <text evidence="2">Antitoxin component of a type II toxin-antitoxin (TA) system.</text>
</comment>
<accession>A0A0A0D5I5</accession>
<dbReference type="InterPro" id="IPR051405">
    <property type="entry name" value="phD/YefM_antitoxin"/>
</dbReference>
<dbReference type="AlphaFoldDB" id="A0A0A0D5I5"/>
<dbReference type="Pfam" id="PF02604">
    <property type="entry name" value="PhdYeFM_antitox"/>
    <property type="match status" value="1"/>
</dbReference>